<dbReference type="GO" id="GO:1990481">
    <property type="term" value="P:mRNA pseudouridine synthesis"/>
    <property type="evidence" value="ECO:0007669"/>
    <property type="project" value="TreeGrafter"/>
</dbReference>
<dbReference type="Gene3D" id="3.30.2350.10">
    <property type="entry name" value="Pseudouridine synthase"/>
    <property type="match status" value="1"/>
</dbReference>
<evidence type="ECO:0000256" key="1">
    <source>
        <dbReference type="ARBA" id="ARBA00001166"/>
    </source>
</evidence>
<keyword evidence="5" id="KW-0413">Isomerase</keyword>
<evidence type="ECO:0000256" key="2">
    <source>
        <dbReference type="ARBA" id="ARBA00008999"/>
    </source>
</evidence>
<evidence type="ECO:0000256" key="3">
    <source>
        <dbReference type="ARBA" id="ARBA00012787"/>
    </source>
</evidence>
<keyword evidence="4" id="KW-0819">tRNA processing</keyword>
<dbReference type="SUPFAM" id="SSF55120">
    <property type="entry name" value="Pseudouridine synthase"/>
    <property type="match status" value="1"/>
</dbReference>
<evidence type="ECO:0000256" key="4">
    <source>
        <dbReference type="ARBA" id="ARBA00022694"/>
    </source>
</evidence>
<reference evidence="8" key="1">
    <citation type="submission" date="2022-08" db="EMBL/GenBank/DDBJ databases">
        <authorList>
            <person name="Kallberg Y."/>
            <person name="Tangrot J."/>
            <person name="Rosling A."/>
        </authorList>
    </citation>
    <scope>NUCLEOTIDE SEQUENCE</scope>
    <source>
        <strain evidence="8">Wild A</strain>
    </source>
</reference>
<dbReference type="InterPro" id="IPR020103">
    <property type="entry name" value="PsdUridine_synth_cat_dom_sf"/>
</dbReference>
<evidence type="ECO:0000259" key="6">
    <source>
        <dbReference type="Pfam" id="PF01509"/>
    </source>
</evidence>
<dbReference type="Proteomes" id="UP001153678">
    <property type="component" value="Unassembled WGS sequence"/>
</dbReference>
<comment type="similarity">
    <text evidence="2">Belongs to the pseudouridine synthase TruB family.</text>
</comment>
<evidence type="ECO:0000313" key="8">
    <source>
        <dbReference type="EMBL" id="CAI2171961.1"/>
    </source>
</evidence>
<comment type="caution">
    <text evidence="8">The sequence shown here is derived from an EMBL/GenBank/DDBJ whole genome shotgun (WGS) entry which is preliminary data.</text>
</comment>
<evidence type="ECO:0000259" key="7">
    <source>
        <dbReference type="Pfam" id="PF16198"/>
    </source>
</evidence>
<dbReference type="NCBIfam" id="TIGR00431">
    <property type="entry name" value="TruB"/>
    <property type="match status" value="1"/>
</dbReference>
<dbReference type="EC" id="5.4.99.25" evidence="3"/>
<dbReference type="EMBL" id="CAMKVN010000883">
    <property type="protein sequence ID" value="CAI2171961.1"/>
    <property type="molecule type" value="Genomic_DNA"/>
</dbReference>
<dbReference type="InterPro" id="IPR032819">
    <property type="entry name" value="TruB_C"/>
</dbReference>
<accession>A0A9W4SJS2</accession>
<dbReference type="GO" id="GO:0006400">
    <property type="term" value="P:tRNA modification"/>
    <property type="evidence" value="ECO:0007669"/>
    <property type="project" value="TreeGrafter"/>
</dbReference>
<keyword evidence="9" id="KW-1185">Reference proteome</keyword>
<protein>
    <recommendedName>
        <fullName evidence="3">tRNA pseudouridine(55) synthase</fullName>
        <ecNumber evidence="3">5.4.99.25</ecNumber>
    </recommendedName>
</protein>
<dbReference type="CDD" id="cd02573">
    <property type="entry name" value="PseudoU_synth_EcTruB"/>
    <property type="match status" value="1"/>
</dbReference>
<dbReference type="Pfam" id="PF01509">
    <property type="entry name" value="TruB_N"/>
    <property type="match status" value="1"/>
</dbReference>
<organism evidence="8 9">
    <name type="scientific">Funneliformis geosporum</name>
    <dbReference type="NCBI Taxonomy" id="1117311"/>
    <lineage>
        <taxon>Eukaryota</taxon>
        <taxon>Fungi</taxon>
        <taxon>Fungi incertae sedis</taxon>
        <taxon>Mucoromycota</taxon>
        <taxon>Glomeromycotina</taxon>
        <taxon>Glomeromycetes</taxon>
        <taxon>Glomerales</taxon>
        <taxon>Glomeraceae</taxon>
        <taxon>Funneliformis</taxon>
    </lineage>
</organism>
<sequence>MIPNGLFAVNKPSGPLSVTILDKIKRIYRLQRKEFALSHRNKLKLGHGGTLDPLASGVLVIGVNDGCKRLHEYIKCNKIYEAVGMLGFATDTYDSEGKIIATGPTEHITKEDISQLTSKFIGDIMQIPPMYSALRIDGRRLYDYARKGLILPRKIQARSIRIDSLSLLGFTTNHDFRIPKTDAAITENKYVEQASYPIFKIRVDCGSGTYIRSLIHDIGKELGSAAHVVQLKRLQQGNFMLEKNTLEWNESLTLTNIFEAIKSEV</sequence>
<dbReference type="Pfam" id="PF16198">
    <property type="entry name" value="TruB_C_2"/>
    <property type="match status" value="1"/>
</dbReference>
<comment type="catalytic activity">
    <reaction evidence="1">
        <text>a uridine in mRNA = a pseudouridine in mRNA</text>
        <dbReference type="Rhea" id="RHEA:56644"/>
        <dbReference type="Rhea" id="RHEA-COMP:14658"/>
        <dbReference type="Rhea" id="RHEA-COMP:14659"/>
        <dbReference type="ChEBI" id="CHEBI:65314"/>
        <dbReference type="ChEBI" id="CHEBI:65315"/>
    </reaction>
</comment>
<proteinExistence type="inferred from homology"/>
<dbReference type="GO" id="GO:0160148">
    <property type="term" value="F:tRNA pseudouridine(55) synthase activity"/>
    <property type="evidence" value="ECO:0007669"/>
    <property type="project" value="UniProtKB-EC"/>
</dbReference>
<dbReference type="GO" id="GO:0005634">
    <property type="term" value="C:nucleus"/>
    <property type="evidence" value="ECO:0007669"/>
    <property type="project" value="TreeGrafter"/>
</dbReference>
<evidence type="ECO:0000256" key="5">
    <source>
        <dbReference type="ARBA" id="ARBA00023235"/>
    </source>
</evidence>
<feature type="domain" description="tRNA pseudouridylate synthase B C-terminal" evidence="7">
    <location>
        <begin position="212"/>
        <end position="243"/>
    </location>
</feature>
<dbReference type="OrthoDB" id="9995526at2759"/>
<gene>
    <name evidence="8" type="ORF">FWILDA_LOCUS5340</name>
</gene>
<evidence type="ECO:0000313" key="9">
    <source>
        <dbReference type="Proteomes" id="UP001153678"/>
    </source>
</evidence>
<dbReference type="InterPro" id="IPR002501">
    <property type="entry name" value="PsdUridine_synth_N"/>
</dbReference>
<feature type="domain" description="Pseudouridine synthase II N-terminal" evidence="6">
    <location>
        <begin position="43"/>
        <end position="211"/>
    </location>
</feature>
<dbReference type="AlphaFoldDB" id="A0A9W4SJS2"/>
<name>A0A9W4SJS2_9GLOM</name>
<dbReference type="GO" id="GO:0003723">
    <property type="term" value="F:RNA binding"/>
    <property type="evidence" value="ECO:0007669"/>
    <property type="project" value="InterPro"/>
</dbReference>
<dbReference type="PANTHER" id="PTHR13767:SF2">
    <property type="entry name" value="PSEUDOURIDYLATE SYNTHASE TRUB1"/>
    <property type="match status" value="1"/>
</dbReference>
<dbReference type="HAMAP" id="MF_01080">
    <property type="entry name" value="TruB_bact"/>
    <property type="match status" value="1"/>
</dbReference>
<dbReference type="PANTHER" id="PTHR13767">
    <property type="entry name" value="TRNA-PSEUDOURIDINE SYNTHASE"/>
    <property type="match status" value="1"/>
</dbReference>
<dbReference type="InterPro" id="IPR014780">
    <property type="entry name" value="tRNA_psdUridine_synth_TruB"/>
</dbReference>